<evidence type="ECO:0000313" key="1">
    <source>
        <dbReference type="EMBL" id="NEU77304.1"/>
    </source>
</evidence>
<comment type="caution">
    <text evidence="1">The sequence shown here is derived from an EMBL/GenBank/DDBJ whole genome shotgun (WGS) entry which is preliminary data.</text>
</comment>
<keyword evidence="2" id="KW-1185">Reference proteome</keyword>
<sequence>MKRGAWVHGFIPIAPSGFKGCTLSVGRAFPTHWLTNCPSGSPVASSRESLAAVAHGGNPQDRAALPTHWLTNYRVPNCQ</sequence>
<dbReference type="RefSeq" id="WP_163519436.1">
    <property type="nucleotide sequence ID" value="NZ_JTCM02000175.1"/>
</dbReference>
<name>A0A846HLX5_9CYAN</name>
<dbReference type="Proteomes" id="UP000031549">
    <property type="component" value="Unassembled WGS sequence"/>
</dbReference>
<proteinExistence type="predicted"/>
<accession>A0A846HLX5</accession>
<gene>
    <name evidence="1" type="ORF">PI95_033690</name>
</gene>
<evidence type="ECO:0000313" key="2">
    <source>
        <dbReference type="Proteomes" id="UP000031549"/>
    </source>
</evidence>
<organism evidence="1 2">
    <name type="scientific">Hassallia byssoidea VB512170</name>
    <dbReference type="NCBI Taxonomy" id="1304833"/>
    <lineage>
        <taxon>Bacteria</taxon>
        <taxon>Bacillati</taxon>
        <taxon>Cyanobacteriota</taxon>
        <taxon>Cyanophyceae</taxon>
        <taxon>Nostocales</taxon>
        <taxon>Tolypothrichaceae</taxon>
        <taxon>Hassallia</taxon>
    </lineage>
</organism>
<dbReference type="EMBL" id="JTCM02000175">
    <property type="protein sequence ID" value="NEU77304.1"/>
    <property type="molecule type" value="Genomic_DNA"/>
</dbReference>
<protein>
    <submittedName>
        <fullName evidence="1">Uncharacterized protein</fullName>
    </submittedName>
</protein>
<reference evidence="1 2" key="1">
    <citation type="journal article" date="2015" name="Genome Announc.">
        <title>Draft Genome Sequence of Cyanobacterium Hassallia byssoidea Strain VB512170, Isolated from Monuments in India.</title>
        <authorList>
            <person name="Singh D."/>
            <person name="Chandrababunaidu M.M."/>
            <person name="Panda A."/>
            <person name="Sen D."/>
            <person name="Bhattacharyya S."/>
            <person name="Adhikary S.P."/>
            <person name="Tripathy S."/>
        </authorList>
    </citation>
    <scope>NUCLEOTIDE SEQUENCE [LARGE SCALE GENOMIC DNA]</scope>
    <source>
        <strain evidence="1 2">VB512170</strain>
    </source>
</reference>
<dbReference type="AlphaFoldDB" id="A0A846HLX5"/>